<evidence type="ECO:0000256" key="7">
    <source>
        <dbReference type="ARBA" id="ARBA00023136"/>
    </source>
</evidence>
<keyword evidence="7 8" id="KW-0472">Membrane</keyword>
<feature type="transmembrane region" description="Helical" evidence="8">
    <location>
        <begin position="319"/>
        <end position="339"/>
    </location>
</feature>
<dbReference type="RefSeq" id="WP_014799023.1">
    <property type="nucleotide sequence ID" value="NC_018018.1"/>
</dbReference>
<dbReference type="AlphaFoldDB" id="I4ANQ9"/>
<accession>I4ANQ9</accession>
<dbReference type="Gene3D" id="1.10.3470.10">
    <property type="entry name" value="ABC transporter involved in vitamin B12 uptake, BtuC"/>
    <property type="match status" value="1"/>
</dbReference>
<feature type="transmembrane region" description="Helical" evidence="8">
    <location>
        <begin position="291"/>
        <end position="313"/>
    </location>
</feature>
<proteinExistence type="inferred from homology"/>
<evidence type="ECO:0000313" key="10">
    <source>
        <dbReference type="Proteomes" id="UP000006054"/>
    </source>
</evidence>
<feature type="transmembrane region" description="Helical" evidence="8">
    <location>
        <begin position="158"/>
        <end position="181"/>
    </location>
</feature>
<dbReference type="CDD" id="cd06550">
    <property type="entry name" value="TM_ABC_iron-siderophores_like"/>
    <property type="match status" value="1"/>
</dbReference>
<reference evidence="10" key="1">
    <citation type="submission" date="2012-06" db="EMBL/GenBank/DDBJ databases">
        <title>The complete genome of Flexibacter litoralis DSM 6794.</title>
        <authorList>
            <person name="Lucas S."/>
            <person name="Copeland A."/>
            <person name="Lapidus A."/>
            <person name="Glavina del Rio T."/>
            <person name="Dalin E."/>
            <person name="Tice H."/>
            <person name="Bruce D."/>
            <person name="Goodwin L."/>
            <person name="Pitluck S."/>
            <person name="Peters L."/>
            <person name="Ovchinnikova G."/>
            <person name="Lu M."/>
            <person name="Kyrpides N."/>
            <person name="Mavromatis K."/>
            <person name="Ivanova N."/>
            <person name="Brettin T."/>
            <person name="Detter J.C."/>
            <person name="Han C."/>
            <person name="Larimer F."/>
            <person name="Land M."/>
            <person name="Hauser L."/>
            <person name="Markowitz V."/>
            <person name="Cheng J.-F."/>
            <person name="Hugenholtz P."/>
            <person name="Woyke T."/>
            <person name="Wu D."/>
            <person name="Spring S."/>
            <person name="Lang E."/>
            <person name="Kopitz M."/>
            <person name="Brambilla E."/>
            <person name="Klenk H.-P."/>
            <person name="Eisen J.A."/>
        </authorList>
    </citation>
    <scope>NUCLEOTIDE SEQUENCE [LARGE SCALE GENOMIC DNA]</scope>
    <source>
        <strain evidence="10">ATCC 23117 / DSM 6794 / NBRC 15988 / NCIMB 1366 / Sio-4</strain>
    </source>
</reference>
<dbReference type="eggNOG" id="COG0609">
    <property type="taxonomic scope" value="Bacteria"/>
</dbReference>
<dbReference type="InterPro" id="IPR037294">
    <property type="entry name" value="ABC_BtuC-like"/>
</dbReference>
<dbReference type="GO" id="GO:0005886">
    <property type="term" value="C:plasma membrane"/>
    <property type="evidence" value="ECO:0007669"/>
    <property type="project" value="UniProtKB-SubCell"/>
</dbReference>
<feature type="transmembrane region" description="Helical" evidence="8">
    <location>
        <begin position="92"/>
        <end position="116"/>
    </location>
</feature>
<evidence type="ECO:0000256" key="5">
    <source>
        <dbReference type="ARBA" id="ARBA00022692"/>
    </source>
</evidence>
<dbReference type="HOGENOM" id="CLU_013016_0_0_10"/>
<comment type="subcellular location">
    <subcellularLocation>
        <location evidence="1">Cell membrane</location>
        <topology evidence="1">Multi-pass membrane protein</topology>
    </subcellularLocation>
</comment>
<dbReference type="GO" id="GO:0033214">
    <property type="term" value="P:siderophore-iron import into cell"/>
    <property type="evidence" value="ECO:0007669"/>
    <property type="project" value="TreeGrafter"/>
</dbReference>
<sequence length="344" mass="37243" precursor="true">MNKQNYPFIFIVLFIVLVCLFLVNLSLGSVHIPLSEIWTIIFQKTASKSSWVTIIWEFRLPKSLTAVIVGMALSVSGLQMQTLFRNPLAGPFVLGISSGASLGVAILMLFVSGLSANHFLNSFLSQNLLWQTSIASTLGAGLVLSMVIIASIRISNNMALLIVGLMFGSATGAIVSILQYFSEAEAIKSYLLWTFGSLSQVTWDKLPFLFCLNFVGFFIVWIMHKPLDALLLGERYAQSMGLSLQKTRLGIIFTTSILAGSITAFCGPIGFIGLAVPHLTKILIKTARHKILIPAVALAGAILLLICDSISQLPMSSSVLPINAVTSLIGAPVVIWVILKKRSL</sequence>
<evidence type="ECO:0000256" key="1">
    <source>
        <dbReference type="ARBA" id="ARBA00004651"/>
    </source>
</evidence>
<comment type="similarity">
    <text evidence="2">Belongs to the binding-protein-dependent transport system permease family. FecCD subfamily.</text>
</comment>
<feature type="transmembrane region" description="Helical" evidence="8">
    <location>
        <begin position="128"/>
        <end position="152"/>
    </location>
</feature>
<dbReference type="PANTHER" id="PTHR30472">
    <property type="entry name" value="FERRIC ENTEROBACTIN TRANSPORT SYSTEM PERMEASE PROTEIN"/>
    <property type="match status" value="1"/>
</dbReference>
<dbReference type="PATRIC" id="fig|880071.3.peg.3266"/>
<dbReference type="InterPro" id="IPR000522">
    <property type="entry name" value="ABC_transptr_permease_BtuC"/>
</dbReference>
<name>I4ANQ9_BERLS</name>
<evidence type="ECO:0000256" key="6">
    <source>
        <dbReference type="ARBA" id="ARBA00022989"/>
    </source>
</evidence>
<keyword evidence="10" id="KW-1185">Reference proteome</keyword>
<feature type="transmembrane region" description="Helical" evidence="8">
    <location>
        <begin position="206"/>
        <end position="224"/>
    </location>
</feature>
<dbReference type="KEGG" id="fli:Fleli_3264"/>
<dbReference type="OrthoDB" id="9811721at2"/>
<evidence type="ECO:0000256" key="4">
    <source>
        <dbReference type="ARBA" id="ARBA00022475"/>
    </source>
</evidence>
<organism evidence="9 10">
    <name type="scientific">Bernardetia litoralis (strain ATCC 23117 / DSM 6794 / NBRC 15988 / NCIMB 1366 / Fx l1 / Sio-4)</name>
    <name type="common">Flexibacter litoralis</name>
    <dbReference type="NCBI Taxonomy" id="880071"/>
    <lineage>
        <taxon>Bacteria</taxon>
        <taxon>Pseudomonadati</taxon>
        <taxon>Bacteroidota</taxon>
        <taxon>Cytophagia</taxon>
        <taxon>Cytophagales</taxon>
        <taxon>Bernardetiaceae</taxon>
        <taxon>Bernardetia</taxon>
    </lineage>
</organism>
<dbReference type="EMBL" id="CP003345">
    <property type="protein sequence ID" value="AFM05594.1"/>
    <property type="molecule type" value="Genomic_DNA"/>
</dbReference>
<dbReference type="PANTHER" id="PTHR30472:SF41">
    <property type="entry name" value="TRANSPORT SYSTEM PERMEASE PROTEIN"/>
    <property type="match status" value="1"/>
</dbReference>
<evidence type="ECO:0000256" key="8">
    <source>
        <dbReference type="SAM" id="Phobius"/>
    </source>
</evidence>
<dbReference type="Pfam" id="PF01032">
    <property type="entry name" value="FecCD"/>
    <property type="match status" value="1"/>
</dbReference>
<keyword evidence="4" id="KW-1003">Cell membrane</keyword>
<feature type="transmembrane region" description="Helical" evidence="8">
    <location>
        <begin position="6"/>
        <end position="27"/>
    </location>
</feature>
<protein>
    <submittedName>
        <fullName evidence="9">ABC-type Fe3+-siderophore transport system, permease component</fullName>
    </submittedName>
</protein>
<evidence type="ECO:0000313" key="9">
    <source>
        <dbReference type="EMBL" id="AFM05594.1"/>
    </source>
</evidence>
<evidence type="ECO:0000256" key="2">
    <source>
        <dbReference type="ARBA" id="ARBA00007935"/>
    </source>
</evidence>
<dbReference type="SUPFAM" id="SSF81345">
    <property type="entry name" value="ABC transporter involved in vitamin B12 uptake, BtuC"/>
    <property type="match status" value="1"/>
</dbReference>
<dbReference type="Proteomes" id="UP000006054">
    <property type="component" value="Chromosome"/>
</dbReference>
<gene>
    <name evidence="9" type="ordered locus">Fleli_3264</name>
</gene>
<keyword evidence="6 8" id="KW-1133">Transmembrane helix</keyword>
<dbReference type="STRING" id="880071.Fleli_3264"/>
<keyword evidence="5 8" id="KW-0812">Transmembrane</keyword>
<keyword evidence="3" id="KW-0813">Transport</keyword>
<evidence type="ECO:0000256" key="3">
    <source>
        <dbReference type="ARBA" id="ARBA00022448"/>
    </source>
</evidence>
<feature type="transmembrane region" description="Helical" evidence="8">
    <location>
        <begin position="249"/>
        <end position="279"/>
    </location>
</feature>
<dbReference type="GO" id="GO:0022857">
    <property type="term" value="F:transmembrane transporter activity"/>
    <property type="evidence" value="ECO:0007669"/>
    <property type="project" value="InterPro"/>
</dbReference>